<feature type="domain" description="Macro" evidence="1">
    <location>
        <begin position="1"/>
        <end position="166"/>
    </location>
</feature>
<dbReference type="Pfam" id="PF01661">
    <property type="entry name" value="Macro"/>
    <property type="match status" value="1"/>
</dbReference>
<gene>
    <name evidence="2" type="ORF">E1262_26165</name>
</gene>
<name>A0A4R5A6F9_9ACTN</name>
<keyword evidence="3" id="KW-1185">Reference proteome</keyword>
<accession>A0A4R5A6F9</accession>
<sequence>MARVEVVQGDITREDVDAIVNAANSSLRGGGGVDGAIHRAAGPRLKEAGAALAPCPPGEAVATPAFDLDPPVRHVIHTVGPVWKGGTRDEASLLASCYRRSVEVADSLGARSVAFPAISTGIYGYPPDQAARIAVDTVRSVPTRVELIRLVAFDRVTYDLLTAALD</sequence>
<dbReference type="PANTHER" id="PTHR11106:SF27">
    <property type="entry name" value="MACRO DOMAIN-CONTAINING PROTEIN"/>
    <property type="match status" value="1"/>
</dbReference>
<dbReference type="CDD" id="cd02908">
    <property type="entry name" value="Macro_OAADPr_deacetylase"/>
    <property type="match status" value="1"/>
</dbReference>
<protein>
    <submittedName>
        <fullName evidence="2">O-acetyl-ADP-ribose deacetylase</fullName>
    </submittedName>
</protein>
<dbReference type="SMART" id="SM00506">
    <property type="entry name" value="A1pp"/>
    <property type="match status" value="1"/>
</dbReference>
<dbReference type="Gene3D" id="3.40.220.10">
    <property type="entry name" value="Leucine Aminopeptidase, subunit E, domain 1"/>
    <property type="match status" value="1"/>
</dbReference>
<reference evidence="2 3" key="1">
    <citation type="submission" date="2019-02" db="EMBL/GenBank/DDBJ databases">
        <title>Draft genome sequences of novel Actinobacteria.</title>
        <authorList>
            <person name="Sahin N."/>
            <person name="Ay H."/>
            <person name="Saygin H."/>
        </authorList>
    </citation>
    <scope>NUCLEOTIDE SEQUENCE [LARGE SCALE GENOMIC DNA]</scope>
    <source>
        <strain evidence="2 3">8K307</strain>
    </source>
</reference>
<proteinExistence type="predicted"/>
<evidence type="ECO:0000313" key="3">
    <source>
        <dbReference type="Proteomes" id="UP000295217"/>
    </source>
</evidence>
<dbReference type="EMBL" id="SMLB01000056">
    <property type="protein sequence ID" value="TDD65142.1"/>
    <property type="molecule type" value="Genomic_DNA"/>
</dbReference>
<dbReference type="AlphaFoldDB" id="A0A4R5A6F9"/>
<dbReference type="OrthoDB" id="6194521at2"/>
<dbReference type="InterPro" id="IPR043472">
    <property type="entry name" value="Macro_dom-like"/>
</dbReference>
<dbReference type="InterPro" id="IPR002589">
    <property type="entry name" value="Macro_dom"/>
</dbReference>
<dbReference type="PROSITE" id="PS51154">
    <property type="entry name" value="MACRO"/>
    <property type="match status" value="1"/>
</dbReference>
<dbReference type="Proteomes" id="UP000295217">
    <property type="component" value="Unassembled WGS sequence"/>
</dbReference>
<organism evidence="2 3">
    <name type="scientific">Jiangella aurantiaca</name>
    <dbReference type="NCBI Taxonomy" id="2530373"/>
    <lineage>
        <taxon>Bacteria</taxon>
        <taxon>Bacillati</taxon>
        <taxon>Actinomycetota</taxon>
        <taxon>Actinomycetes</taxon>
        <taxon>Jiangellales</taxon>
        <taxon>Jiangellaceae</taxon>
        <taxon>Jiangella</taxon>
    </lineage>
</organism>
<dbReference type="NCBIfam" id="NF001664">
    <property type="entry name" value="PRK00431.1-6"/>
    <property type="match status" value="1"/>
</dbReference>
<dbReference type="PANTHER" id="PTHR11106">
    <property type="entry name" value="GANGLIOSIDE INDUCED DIFFERENTIATION ASSOCIATED PROTEIN 2-RELATED"/>
    <property type="match status" value="1"/>
</dbReference>
<evidence type="ECO:0000313" key="2">
    <source>
        <dbReference type="EMBL" id="TDD65142.1"/>
    </source>
</evidence>
<evidence type="ECO:0000259" key="1">
    <source>
        <dbReference type="PROSITE" id="PS51154"/>
    </source>
</evidence>
<dbReference type="RefSeq" id="WP_132107188.1">
    <property type="nucleotide sequence ID" value="NZ_SMLB01000056.1"/>
</dbReference>
<comment type="caution">
    <text evidence="2">The sequence shown here is derived from an EMBL/GenBank/DDBJ whole genome shotgun (WGS) entry which is preliminary data.</text>
</comment>
<dbReference type="SUPFAM" id="SSF52949">
    <property type="entry name" value="Macro domain-like"/>
    <property type="match status" value="1"/>
</dbReference>